<evidence type="ECO:0000256" key="4">
    <source>
        <dbReference type="ARBA" id="ARBA00022692"/>
    </source>
</evidence>
<evidence type="ECO:0000256" key="3">
    <source>
        <dbReference type="ARBA" id="ARBA00022448"/>
    </source>
</evidence>
<evidence type="ECO:0000256" key="7">
    <source>
        <dbReference type="ARBA" id="ARBA00022989"/>
    </source>
</evidence>
<dbReference type="EMBL" id="HBIQ01004502">
    <property type="protein sequence ID" value="CAE0520782.1"/>
    <property type="molecule type" value="Transcribed_RNA"/>
</dbReference>
<dbReference type="GO" id="GO:0008320">
    <property type="term" value="F:protein transmembrane transporter activity"/>
    <property type="evidence" value="ECO:0007669"/>
    <property type="project" value="TreeGrafter"/>
</dbReference>
<keyword evidence="9" id="KW-0496">Mitochondrion</keyword>
<evidence type="ECO:0000256" key="2">
    <source>
        <dbReference type="ARBA" id="ARBA00008444"/>
    </source>
</evidence>
<accession>A0A7S3VX80</accession>
<evidence type="ECO:0000256" key="6">
    <source>
        <dbReference type="ARBA" id="ARBA00022927"/>
    </source>
</evidence>
<dbReference type="AlphaFoldDB" id="A0A7S3VX80"/>
<organism evidence="11">
    <name type="scientific">Strombidinopsis acuminata</name>
    <dbReference type="NCBI Taxonomy" id="141414"/>
    <lineage>
        <taxon>Eukaryota</taxon>
        <taxon>Sar</taxon>
        <taxon>Alveolata</taxon>
        <taxon>Ciliophora</taxon>
        <taxon>Intramacronucleata</taxon>
        <taxon>Spirotrichea</taxon>
        <taxon>Choreotrichia</taxon>
        <taxon>Choreotrichida</taxon>
        <taxon>Strombidinopsidae</taxon>
        <taxon>Strombidinopsis</taxon>
    </lineage>
</organism>
<evidence type="ECO:0000256" key="5">
    <source>
        <dbReference type="ARBA" id="ARBA00022792"/>
    </source>
</evidence>
<keyword evidence="5" id="KW-0999">Mitochondrion inner membrane</keyword>
<keyword evidence="6" id="KW-0653">Protein transport</keyword>
<proteinExistence type="inferred from homology"/>
<dbReference type="PANTHER" id="PTHR10485:SF0">
    <property type="entry name" value="AT05822P-RELATED"/>
    <property type="match status" value="1"/>
</dbReference>
<evidence type="ECO:0000313" key="11">
    <source>
        <dbReference type="EMBL" id="CAE0520782.1"/>
    </source>
</evidence>
<name>A0A7S3VX80_9SPIT</name>
<reference evidence="11" key="1">
    <citation type="submission" date="2021-01" db="EMBL/GenBank/DDBJ databases">
        <authorList>
            <person name="Corre E."/>
            <person name="Pelletier E."/>
            <person name="Niang G."/>
            <person name="Scheremetjew M."/>
            <person name="Finn R."/>
            <person name="Kale V."/>
            <person name="Holt S."/>
            <person name="Cochrane G."/>
            <person name="Meng A."/>
            <person name="Brown T."/>
            <person name="Cohen L."/>
        </authorList>
    </citation>
    <scope>NUCLEOTIDE SEQUENCE</scope>
    <source>
        <strain evidence="11">SPMC142</strain>
    </source>
</reference>
<sequence>MSVQERDPCPHRILDDIGGAFAMGAIASGLWNTVKGARNSPRGERLQGSISAVRARAPILGGNFAVWGGLFSTFDCTFVWMRRKEDPWNSIASGALTGGVLAARGGWRAASRSAAMGGFLLAMIEGFNICLTKMLADNSAPPYAPPAPYQPPPMPMPAAAVPAGRQLAPEYLVDTAPRSSAT</sequence>
<protein>
    <submittedName>
        <fullName evidence="11">Uncharacterized protein</fullName>
    </submittedName>
</protein>
<gene>
    <name evidence="11" type="ORF">SACU0126_LOCUS1636</name>
</gene>
<evidence type="ECO:0000256" key="8">
    <source>
        <dbReference type="ARBA" id="ARBA00023010"/>
    </source>
</evidence>
<dbReference type="Pfam" id="PF02466">
    <property type="entry name" value="Tim17"/>
    <property type="match status" value="1"/>
</dbReference>
<dbReference type="GO" id="GO:0005744">
    <property type="term" value="C:TIM23 mitochondrial import inner membrane translocase complex"/>
    <property type="evidence" value="ECO:0007669"/>
    <property type="project" value="TreeGrafter"/>
</dbReference>
<dbReference type="GO" id="GO:0030150">
    <property type="term" value="P:protein import into mitochondrial matrix"/>
    <property type="evidence" value="ECO:0007669"/>
    <property type="project" value="TreeGrafter"/>
</dbReference>
<dbReference type="PANTHER" id="PTHR10485">
    <property type="entry name" value="MITOCHONDRIAL IMPORT INNER MEMBRANE TRANSLOCASE SUBUNIT TIM-17"/>
    <property type="match status" value="1"/>
</dbReference>
<keyword evidence="4" id="KW-0812">Transmembrane</keyword>
<comment type="similarity">
    <text evidence="2">Belongs to the Tim17/Tim22/Tim23 family.</text>
</comment>
<keyword evidence="8" id="KW-0811">Translocation</keyword>
<comment type="subcellular location">
    <subcellularLocation>
        <location evidence="1">Mitochondrion inner membrane</location>
        <topology evidence="1">Multi-pass membrane protein</topology>
    </subcellularLocation>
</comment>
<evidence type="ECO:0000256" key="9">
    <source>
        <dbReference type="ARBA" id="ARBA00023128"/>
    </source>
</evidence>
<keyword evidence="3" id="KW-0813">Transport</keyword>
<evidence type="ECO:0000256" key="10">
    <source>
        <dbReference type="ARBA" id="ARBA00023136"/>
    </source>
</evidence>
<evidence type="ECO:0000256" key="1">
    <source>
        <dbReference type="ARBA" id="ARBA00004448"/>
    </source>
</evidence>
<keyword evidence="7" id="KW-1133">Transmembrane helix</keyword>
<keyword evidence="10" id="KW-0472">Membrane</keyword>